<evidence type="ECO:0000259" key="20">
    <source>
        <dbReference type="PROSITE" id="PS50089"/>
    </source>
</evidence>
<dbReference type="Proteomes" id="UP001202479">
    <property type="component" value="Unassembled WGS sequence"/>
</dbReference>
<keyword evidence="8" id="KW-0808">Transferase</keyword>
<evidence type="ECO:0000256" key="13">
    <source>
        <dbReference type="ARBA" id="ARBA00022833"/>
    </source>
</evidence>
<evidence type="ECO:0000256" key="10">
    <source>
        <dbReference type="ARBA" id="ARBA00022723"/>
    </source>
</evidence>
<keyword evidence="6" id="KW-0813">Transport</keyword>
<evidence type="ECO:0000256" key="2">
    <source>
        <dbReference type="ARBA" id="ARBA00004585"/>
    </source>
</evidence>
<keyword evidence="12" id="KW-0833">Ubl conjugation pathway</keyword>
<keyword evidence="15" id="KW-1133">Transmembrane helix</keyword>
<evidence type="ECO:0000256" key="3">
    <source>
        <dbReference type="ARBA" id="ARBA00004906"/>
    </source>
</evidence>
<dbReference type="CDD" id="cd16527">
    <property type="entry name" value="RING-HC_PEX10"/>
    <property type="match status" value="1"/>
</dbReference>
<keyword evidence="13" id="KW-0862">Zinc</keyword>
<evidence type="ECO:0000313" key="21">
    <source>
        <dbReference type="EMBL" id="KAI3402629.2"/>
    </source>
</evidence>
<dbReference type="GO" id="GO:0016562">
    <property type="term" value="P:protein import into peroxisome matrix, receptor recycling"/>
    <property type="evidence" value="ECO:0007669"/>
    <property type="project" value="UniProtKB-ARBA"/>
</dbReference>
<dbReference type="GO" id="GO:0008270">
    <property type="term" value="F:zinc ion binding"/>
    <property type="evidence" value="ECO:0007669"/>
    <property type="project" value="UniProtKB-KW"/>
</dbReference>
<dbReference type="PROSITE" id="PS50089">
    <property type="entry name" value="ZF_RING_2"/>
    <property type="match status" value="1"/>
</dbReference>
<comment type="subcellular location">
    <subcellularLocation>
        <location evidence="2">Peroxisome membrane</location>
        <topology evidence="2">Multi-pass membrane protein</topology>
    </subcellularLocation>
</comment>
<evidence type="ECO:0000256" key="18">
    <source>
        <dbReference type="ARBA" id="ARBA00041230"/>
    </source>
</evidence>
<dbReference type="InterPro" id="IPR001841">
    <property type="entry name" value="Znf_RING"/>
</dbReference>
<evidence type="ECO:0000256" key="7">
    <source>
        <dbReference type="ARBA" id="ARBA00022593"/>
    </source>
</evidence>
<evidence type="ECO:0000256" key="1">
    <source>
        <dbReference type="ARBA" id="ARBA00000900"/>
    </source>
</evidence>
<dbReference type="Pfam" id="PF04757">
    <property type="entry name" value="Pex2_Pex12"/>
    <property type="match status" value="1"/>
</dbReference>
<comment type="similarity">
    <text evidence="4">Belongs to the pex2/pex10/pex12 family.</text>
</comment>
<dbReference type="GO" id="GO:0005778">
    <property type="term" value="C:peroxisomal membrane"/>
    <property type="evidence" value="ECO:0007669"/>
    <property type="project" value="UniProtKB-SubCell"/>
</dbReference>
<evidence type="ECO:0000256" key="12">
    <source>
        <dbReference type="ARBA" id="ARBA00022786"/>
    </source>
</evidence>
<name>A0AAI9STZ5_9ASCO</name>
<dbReference type="Gene3D" id="3.30.40.10">
    <property type="entry name" value="Zinc/RING finger domain, C3HC4 (zinc finger)"/>
    <property type="match status" value="1"/>
</dbReference>
<evidence type="ECO:0000256" key="5">
    <source>
        <dbReference type="ARBA" id="ARBA00012483"/>
    </source>
</evidence>
<evidence type="ECO:0000256" key="17">
    <source>
        <dbReference type="ARBA" id="ARBA00023140"/>
    </source>
</evidence>
<dbReference type="PROSITE" id="PS00518">
    <property type="entry name" value="ZF_RING_1"/>
    <property type="match status" value="1"/>
</dbReference>
<dbReference type="InterPro" id="IPR013083">
    <property type="entry name" value="Znf_RING/FYVE/PHD"/>
</dbReference>
<dbReference type="GO" id="GO:0016567">
    <property type="term" value="P:protein ubiquitination"/>
    <property type="evidence" value="ECO:0007669"/>
    <property type="project" value="UniProtKB-ARBA"/>
</dbReference>
<keyword evidence="16" id="KW-0472">Membrane</keyword>
<dbReference type="SMART" id="SM00184">
    <property type="entry name" value="RING"/>
    <property type="match status" value="1"/>
</dbReference>
<dbReference type="SUPFAM" id="SSF57850">
    <property type="entry name" value="RING/U-box"/>
    <property type="match status" value="1"/>
</dbReference>
<evidence type="ECO:0000256" key="6">
    <source>
        <dbReference type="ARBA" id="ARBA00022448"/>
    </source>
</evidence>
<dbReference type="AlphaFoldDB" id="A0AAI9STZ5"/>
<dbReference type="PANTHER" id="PTHR23350:SF0">
    <property type="entry name" value="PEROXISOME BIOGENESIS FACTOR 10"/>
    <property type="match status" value="1"/>
</dbReference>
<accession>A0AAI9STZ5</accession>
<dbReference type="InterPro" id="IPR025654">
    <property type="entry name" value="PEX2/10"/>
</dbReference>
<proteinExistence type="inferred from homology"/>
<keyword evidence="14" id="KW-0653">Protein transport</keyword>
<evidence type="ECO:0000256" key="15">
    <source>
        <dbReference type="ARBA" id="ARBA00022989"/>
    </source>
</evidence>
<dbReference type="InterPro" id="IPR017907">
    <property type="entry name" value="Znf_RING_CS"/>
</dbReference>
<dbReference type="EC" id="2.3.2.27" evidence="5"/>
<sequence>MSKNRQLPFADAATIVRAHQKDAYFESSYRTHLQDFFQIFKGQRFINEFSQEITVLAKALYVALTTVIGARTLGEEYVDLVYVTKSGRKLPKILPRVGFLLSYALVPYFINKLIKYIKVRKENDKDKDKDKDHWLFKFLSNYFDVLDTITNLHIAIFYFKGEFYSISKRIFGLRYAYGHHKEPEKMQRGNYSLLGGLIIVQFIVKILMNLKEYNNNLISKHNEKQIVDKIDETNKETKIFNIAQLNQLSDNFDEKLLINLADESQLPYLQDTSRNCMLCLSPMVSPAAANCGHLYCWDCIVDWVRENPECPLCRQQCLEQHLLPLR</sequence>
<dbReference type="PANTHER" id="PTHR23350">
    <property type="entry name" value="PEROXISOME ASSEMBLY PROTEIN 10"/>
    <property type="match status" value="1"/>
</dbReference>
<evidence type="ECO:0000256" key="14">
    <source>
        <dbReference type="ARBA" id="ARBA00022927"/>
    </source>
</evidence>
<keyword evidence="9" id="KW-0812">Transmembrane</keyword>
<dbReference type="EMBL" id="JAHUZD010000142">
    <property type="protein sequence ID" value="KAI3402629.2"/>
    <property type="molecule type" value="Genomic_DNA"/>
</dbReference>
<protein>
    <recommendedName>
        <fullName evidence="5">RING-type E3 ubiquitin transferase</fullName>
        <ecNumber evidence="5">2.3.2.27</ecNumber>
    </recommendedName>
    <alternativeName>
        <fullName evidence="18">Peroxin-10</fullName>
    </alternativeName>
</protein>
<comment type="catalytic activity">
    <reaction evidence="1">
        <text>S-ubiquitinyl-[E2 ubiquitin-conjugating enzyme]-L-cysteine + [acceptor protein]-L-lysine = [E2 ubiquitin-conjugating enzyme]-L-cysteine + N(6)-ubiquitinyl-[acceptor protein]-L-lysine.</text>
        <dbReference type="EC" id="2.3.2.27"/>
    </reaction>
</comment>
<keyword evidence="11 19" id="KW-0863">Zinc-finger</keyword>
<comment type="pathway">
    <text evidence="3">Protein modification; protein ubiquitination.</text>
</comment>
<evidence type="ECO:0000313" key="22">
    <source>
        <dbReference type="Proteomes" id="UP001202479"/>
    </source>
</evidence>
<dbReference type="GO" id="GO:0061630">
    <property type="term" value="F:ubiquitin protein ligase activity"/>
    <property type="evidence" value="ECO:0007669"/>
    <property type="project" value="UniProtKB-EC"/>
</dbReference>
<dbReference type="GeneID" id="73382125"/>
<evidence type="ECO:0000256" key="9">
    <source>
        <dbReference type="ARBA" id="ARBA00022692"/>
    </source>
</evidence>
<dbReference type="Pfam" id="PF13639">
    <property type="entry name" value="zf-RING_2"/>
    <property type="match status" value="1"/>
</dbReference>
<keyword evidence="22" id="KW-1185">Reference proteome</keyword>
<keyword evidence="17" id="KW-0576">Peroxisome</keyword>
<dbReference type="InterPro" id="IPR006845">
    <property type="entry name" value="Pex_N"/>
</dbReference>
<keyword evidence="10" id="KW-0479">Metal-binding</keyword>
<evidence type="ECO:0000256" key="19">
    <source>
        <dbReference type="PROSITE-ProRule" id="PRU00175"/>
    </source>
</evidence>
<evidence type="ECO:0000256" key="11">
    <source>
        <dbReference type="ARBA" id="ARBA00022771"/>
    </source>
</evidence>
<organism evidence="21 22">
    <name type="scientific">Candida oxycetoniae</name>
    <dbReference type="NCBI Taxonomy" id="497107"/>
    <lineage>
        <taxon>Eukaryota</taxon>
        <taxon>Fungi</taxon>
        <taxon>Dikarya</taxon>
        <taxon>Ascomycota</taxon>
        <taxon>Saccharomycotina</taxon>
        <taxon>Pichiomycetes</taxon>
        <taxon>Debaryomycetaceae</taxon>
        <taxon>Candida/Lodderomyces clade</taxon>
        <taxon>Candida</taxon>
    </lineage>
</organism>
<comment type="caution">
    <text evidence="21">The sequence shown here is derived from an EMBL/GenBank/DDBJ whole genome shotgun (WGS) entry which is preliminary data.</text>
</comment>
<evidence type="ECO:0000256" key="16">
    <source>
        <dbReference type="ARBA" id="ARBA00023136"/>
    </source>
</evidence>
<evidence type="ECO:0000256" key="8">
    <source>
        <dbReference type="ARBA" id="ARBA00022679"/>
    </source>
</evidence>
<dbReference type="RefSeq" id="XP_049178376.1">
    <property type="nucleotide sequence ID" value="XM_049325957.1"/>
</dbReference>
<feature type="domain" description="RING-type" evidence="20">
    <location>
        <begin position="276"/>
        <end position="314"/>
    </location>
</feature>
<reference evidence="21" key="1">
    <citation type="journal article" date="2022" name="DNA Res.">
        <title>Genome analysis of five recently described species of the CUG-Ser clade uncovers Candida theae as a new hybrid lineage with pathogenic potential in the Candida parapsilosis species complex.</title>
        <authorList>
            <person name="Mixao V."/>
            <person name="Del Olmo V."/>
            <person name="Hegedusova E."/>
            <person name="Saus E."/>
            <person name="Pryszcz L."/>
            <person name="Cillingova A."/>
            <person name="Nosek J."/>
            <person name="Gabaldon T."/>
        </authorList>
    </citation>
    <scope>NUCLEOTIDE SEQUENCE</scope>
    <source>
        <strain evidence="21">CBS 10844</strain>
    </source>
</reference>
<evidence type="ECO:0000256" key="4">
    <source>
        <dbReference type="ARBA" id="ARBA00008704"/>
    </source>
</evidence>
<keyword evidence="7" id="KW-0962">Peroxisome biogenesis</keyword>
<gene>
    <name evidence="21" type="ORF">KGF56_004510</name>
</gene>